<evidence type="ECO:0000313" key="10">
    <source>
        <dbReference type="Proteomes" id="UP000236047"/>
    </source>
</evidence>
<protein>
    <submittedName>
        <fullName evidence="9">MFS transporter</fullName>
    </submittedName>
</protein>
<evidence type="ECO:0000256" key="4">
    <source>
        <dbReference type="ARBA" id="ARBA00022989"/>
    </source>
</evidence>
<keyword evidence="2" id="KW-1003">Cell membrane</keyword>
<evidence type="ECO:0000256" key="5">
    <source>
        <dbReference type="ARBA" id="ARBA00023136"/>
    </source>
</evidence>
<dbReference type="GO" id="GO:0022857">
    <property type="term" value="F:transmembrane transporter activity"/>
    <property type="evidence" value="ECO:0007669"/>
    <property type="project" value="InterPro"/>
</dbReference>
<dbReference type="GO" id="GO:0005886">
    <property type="term" value="C:plasma membrane"/>
    <property type="evidence" value="ECO:0007669"/>
    <property type="project" value="UniProtKB-SubCell"/>
</dbReference>
<evidence type="ECO:0000256" key="7">
    <source>
        <dbReference type="SAM" id="Phobius"/>
    </source>
</evidence>
<gene>
    <name evidence="9" type="ORF">AOB60_25750</name>
</gene>
<feature type="transmembrane region" description="Helical" evidence="7">
    <location>
        <begin position="157"/>
        <end position="177"/>
    </location>
</feature>
<feature type="transmembrane region" description="Helical" evidence="7">
    <location>
        <begin position="354"/>
        <end position="371"/>
    </location>
</feature>
<dbReference type="InterPro" id="IPR011701">
    <property type="entry name" value="MFS"/>
</dbReference>
<dbReference type="Pfam" id="PF07690">
    <property type="entry name" value="MFS_1"/>
    <property type="match status" value="1"/>
</dbReference>
<keyword evidence="3 7" id="KW-0812">Transmembrane</keyword>
<feature type="transmembrane region" description="Helical" evidence="7">
    <location>
        <begin position="127"/>
        <end position="151"/>
    </location>
</feature>
<keyword evidence="5 7" id="KW-0472">Membrane</keyword>
<feature type="region of interest" description="Disordered" evidence="6">
    <location>
        <begin position="379"/>
        <end position="403"/>
    </location>
</feature>
<dbReference type="EMBL" id="LJSN01000003">
    <property type="protein sequence ID" value="PNE37671.1"/>
    <property type="molecule type" value="Genomic_DNA"/>
</dbReference>
<evidence type="ECO:0000256" key="6">
    <source>
        <dbReference type="SAM" id="MobiDB-lite"/>
    </source>
</evidence>
<dbReference type="Gene3D" id="1.20.1250.20">
    <property type="entry name" value="MFS general substrate transporter like domains"/>
    <property type="match status" value="1"/>
</dbReference>
<feature type="transmembrane region" description="Helical" evidence="7">
    <location>
        <begin position="70"/>
        <end position="87"/>
    </location>
</feature>
<evidence type="ECO:0000256" key="2">
    <source>
        <dbReference type="ARBA" id="ARBA00022475"/>
    </source>
</evidence>
<reference evidence="10" key="1">
    <citation type="submission" date="2015-09" db="EMBL/GenBank/DDBJ databases">
        <authorList>
            <person name="Graham D.E."/>
            <person name="Mahan K.M."/>
            <person name="Klingeman D.M."/>
            <person name="Fida T."/>
            <person name="Giannone R.J."/>
            <person name="Hettich R.L."/>
            <person name="Parry R.J."/>
            <person name="Spain J.C."/>
        </authorList>
    </citation>
    <scope>NUCLEOTIDE SEQUENCE [LARGE SCALE GENOMIC DNA]</scope>
    <source>
        <strain evidence="10">JCM 4701</strain>
    </source>
</reference>
<dbReference type="InterPro" id="IPR050189">
    <property type="entry name" value="MFS_Efflux_Transporters"/>
</dbReference>
<evidence type="ECO:0000256" key="1">
    <source>
        <dbReference type="ARBA" id="ARBA00004651"/>
    </source>
</evidence>
<feature type="domain" description="Major facilitator superfamily (MFS) profile" evidence="8">
    <location>
        <begin position="4"/>
        <end position="377"/>
    </location>
</feature>
<feature type="compositionally biased region" description="Low complexity" evidence="6">
    <location>
        <begin position="379"/>
        <end position="393"/>
    </location>
</feature>
<dbReference type="InterPro" id="IPR020846">
    <property type="entry name" value="MFS_dom"/>
</dbReference>
<evidence type="ECO:0000313" key="9">
    <source>
        <dbReference type="EMBL" id="PNE37671.1"/>
    </source>
</evidence>
<dbReference type="PANTHER" id="PTHR43124">
    <property type="entry name" value="PURINE EFFLUX PUMP PBUE"/>
    <property type="match status" value="1"/>
</dbReference>
<dbReference type="PANTHER" id="PTHR43124:SF10">
    <property type="entry name" value="PURINE EFFLUX PUMP PBUE"/>
    <property type="match status" value="1"/>
</dbReference>
<feature type="transmembrane region" description="Helical" evidence="7">
    <location>
        <begin position="232"/>
        <end position="253"/>
    </location>
</feature>
<comment type="caution">
    <text evidence="9">The sequence shown here is derived from an EMBL/GenBank/DDBJ whole genome shotgun (WGS) entry which is preliminary data.</text>
</comment>
<dbReference type="RefSeq" id="WP_102925278.1">
    <property type="nucleotide sequence ID" value="NZ_LJSN01000003.1"/>
</dbReference>
<keyword evidence="4 7" id="KW-1133">Transmembrane helix</keyword>
<feature type="transmembrane region" description="Helical" evidence="7">
    <location>
        <begin position="99"/>
        <end position="120"/>
    </location>
</feature>
<comment type="subcellular location">
    <subcellularLocation>
        <location evidence="1">Cell membrane</location>
        <topology evidence="1">Multi-pass membrane protein</topology>
    </subcellularLocation>
</comment>
<dbReference type="PROSITE" id="PS50850">
    <property type="entry name" value="MFS"/>
    <property type="match status" value="1"/>
</dbReference>
<dbReference type="AlphaFoldDB" id="A0A2N8P9H8"/>
<feature type="transmembrane region" description="Helical" evidence="7">
    <location>
        <begin position="198"/>
        <end position="220"/>
    </location>
</feature>
<feature type="transmembrane region" description="Helical" evidence="7">
    <location>
        <begin position="265"/>
        <end position="285"/>
    </location>
</feature>
<proteinExistence type="predicted"/>
<dbReference type="InterPro" id="IPR036259">
    <property type="entry name" value="MFS_trans_sf"/>
</dbReference>
<feature type="transmembrane region" description="Helical" evidence="7">
    <location>
        <begin position="291"/>
        <end position="308"/>
    </location>
</feature>
<sequence length="403" mass="40506">MFKRLIPLALATFAVGTDGFVIAGLLPDISKDLGVTTAAAGQLVTAFALTFAVCAPVLGAATSGLNRRTALVLALSVFVVGNAATALSTSYEVVLLSRIVTAAGAGIITSAASSTAAAVAPAERRGAALAFVMGGLSTATALGLPLGTLIGGADWHLSLWAVAALGLLAALGIGFGLPKVSLPAATLAQRLAPLKRPWILGILGTTILAQCSAYFLYTYIGPFLHGVTGDSIVKLTLLLFGWGLGVLAGTLVAGRLTDRFAPHKVLIIVLSISFVLLLLGTWATASLATTVVWALAWGFCVGVPIIPQQHRLVSFSPAASPVLLGLNSASVYIGIALGGALGGLALTWLSPDKLSLPAAGIVALAILLALATTRTPQAAASAEPAAGQRAGAPEPKESSTPAT</sequence>
<keyword evidence="10" id="KW-1185">Reference proteome</keyword>
<name>A0A2N8P9H8_STRNR</name>
<organism evidence="9 10">
    <name type="scientific">Streptomyces noursei</name>
    <name type="common">Streptomyces albulus</name>
    <dbReference type="NCBI Taxonomy" id="1971"/>
    <lineage>
        <taxon>Bacteria</taxon>
        <taxon>Bacillati</taxon>
        <taxon>Actinomycetota</taxon>
        <taxon>Actinomycetes</taxon>
        <taxon>Kitasatosporales</taxon>
        <taxon>Streptomycetaceae</taxon>
        <taxon>Streptomyces</taxon>
    </lineage>
</organism>
<dbReference type="CDD" id="cd17324">
    <property type="entry name" value="MFS_NepI_like"/>
    <property type="match status" value="1"/>
</dbReference>
<evidence type="ECO:0000256" key="3">
    <source>
        <dbReference type="ARBA" id="ARBA00022692"/>
    </source>
</evidence>
<feature type="transmembrane region" description="Helical" evidence="7">
    <location>
        <begin position="39"/>
        <end position="58"/>
    </location>
</feature>
<dbReference type="SUPFAM" id="SSF103473">
    <property type="entry name" value="MFS general substrate transporter"/>
    <property type="match status" value="1"/>
</dbReference>
<dbReference type="Proteomes" id="UP000236047">
    <property type="component" value="Unassembled WGS sequence"/>
</dbReference>
<evidence type="ECO:0000259" key="8">
    <source>
        <dbReference type="PROSITE" id="PS50850"/>
    </source>
</evidence>
<feature type="transmembrane region" description="Helical" evidence="7">
    <location>
        <begin position="329"/>
        <end position="348"/>
    </location>
</feature>
<accession>A0A2N8P9H8</accession>